<gene>
    <name evidence="12" type="ordered locus">Ccel_1784</name>
</gene>
<reference evidence="12 13" key="1">
    <citation type="submission" date="2009-01" db="EMBL/GenBank/DDBJ databases">
        <title>Complete sequence of Clostridium cellulolyticum H10.</title>
        <authorList>
            <consortium name="US DOE Joint Genome Institute"/>
            <person name="Lucas S."/>
            <person name="Copeland A."/>
            <person name="Lapidus A."/>
            <person name="Glavina del Rio T."/>
            <person name="Dalin E."/>
            <person name="Tice H."/>
            <person name="Bruce D."/>
            <person name="Goodwin L."/>
            <person name="Pitluck S."/>
            <person name="Chertkov O."/>
            <person name="Saunders E."/>
            <person name="Brettin T."/>
            <person name="Detter J.C."/>
            <person name="Han C."/>
            <person name="Larimer F."/>
            <person name="Land M."/>
            <person name="Hauser L."/>
            <person name="Kyrpides N."/>
            <person name="Ivanova N."/>
            <person name="Zhou J."/>
            <person name="Richardson P."/>
        </authorList>
    </citation>
    <scope>NUCLEOTIDE SEQUENCE [LARGE SCALE GENOMIC DNA]</scope>
    <source>
        <strain evidence="13">ATCC 35319 / DSM 5812 / JCM 6584 / H10</strain>
    </source>
</reference>
<keyword evidence="10" id="KW-0472">Membrane</keyword>
<comment type="similarity">
    <text evidence="2">Belongs to the YkuD family.</text>
</comment>
<dbReference type="InterPro" id="IPR038063">
    <property type="entry name" value="Transpep_catalytic_dom"/>
</dbReference>
<evidence type="ECO:0000256" key="6">
    <source>
        <dbReference type="ARBA" id="ARBA00022960"/>
    </source>
</evidence>
<evidence type="ECO:0000256" key="8">
    <source>
        <dbReference type="ARBA" id="ARBA00023316"/>
    </source>
</evidence>
<dbReference type="SUPFAM" id="SSF141523">
    <property type="entry name" value="L,D-transpeptidase catalytic domain-like"/>
    <property type="match status" value="1"/>
</dbReference>
<keyword evidence="3" id="KW-0328">Glycosyltransferase</keyword>
<accession>B8I2Z1</accession>
<organism evidence="12 13">
    <name type="scientific">Ruminiclostridium cellulolyticum (strain ATCC 35319 / DSM 5812 / JCM 6584 / H10)</name>
    <name type="common">Clostridium cellulolyticum</name>
    <dbReference type="NCBI Taxonomy" id="394503"/>
    <lineage>
        <taxon>Bacteria</taxon>
        <taxon>Bacillati</taxon>
        <taxon>Bacillota</taxon>
        <taxon>Clostridia</taxon>
        <taxon>Eubacteriales</taxon>
        <taxon>Oscillospiraceae</taxon>
        <taxon>Ruminiclostridium</taxon>
    </lineage>
</organism>
<feature type="transmembrane region" description="Helical" evidence="10">
    <location>
        <begin position="12"/>
        <end position="32"/>
    </location>
</feature>
<keyword evidence="8 9" id="KW-0961">Cell wall biogenesis/degradation</keyword>
<evidence type="ECO:0000313" key="13">
    <source>
        <dbReference type="Proteomes" id="UP000001349"/>
    </source>
</evidence>
<dbReference type="AlphaFoldDB" id="B8I2Z1"/>
<dbReference type="Gene3D" id="1.10.101.10">
    <property type="entry name" value="PGBD-like superfamily/PGBD"/>
    <property type="match status" value="1"/>
</dbReference>
<evidence type="ECO:0000256" key="10">
    <source>
        <dbReference type="SAM" id="Phobius"/>
    </source>
</evidence>
<dbReference type="OrthoDB" id="9787225at2"/>
<sequence length="236" mass="27069" precursor="true">MFILINRNKLYWIFSVFLLLIALFFAVNTFVIKGNFTRHATNNQQQFLIFVHIDEKTLYLFENEKCIKKYPIASGKPGWPSPIGEWKIVEKSQWGKGFGGRWLGLNVRWGNYGIHGTQDESSIGRSASHGCIRMYNRDIKELYDIAPLGTAVVIRNGPFGPFGTGFRNLKPGDRGSDVLAVQERLKQLGYFNGYESGIYEDDLKEAIFQFQKDHNLKVKITITTVDYNAMGYTEFE</sequence>
<dbReference type="InterPro" id="IPR005490">
    <property type="entry name" value="LD_TPept_cat_dom"/>
</dbReference>
<dbReference type="InterPro" id="IPR002477">
    <property type="entry name" value="Peptidoglycan-bd-like"/>
</dbReference>
<keyword evidence="6 9" id="KW-0133">Cell shape</keyword>
<feature type="domain" description="L,D-TPase catalytic" evidence="11">
    <location>
        <begin position="47"/>
        <end position="155"/>
    </location>
</feature>
<dbReference type="HOGENOM" id="CLU_092369_0_0_9"/>
<evidence type="ECO:0000256" key="7">
    <source>
        <dbReference type="ARBA" id="ARBA00022984"/>
    </source>
</evidence>
<dbReference type="Pfam" id="PF01471">
    <property type="entry name" value="PG_binding_1"/>
    <property type="match status" value="1"/>
</dbReference>
<evidence type="ECO:0000313" key="12">
    <source>
        <dbReference type="EMBL" id="ACL76134.1"/>
    </source>
</evidence>
<feature type="active site" description="Proton donor/acceptor" evidence="9">
    <location>
        <position position="115"/>
    </location>
</feature>
<keyword evidence="5" id="KW-0378">Hydrolase</keyword>
<dbReference type="PANTHER" id="PTHR30582">
    <property type="entry name" value="L,D-TRANSPEPTIDASE"/>
    <property type="match status" value="1"/>
</dbReference>
<dbReference type="GO" id="GO:0016757">
    <property type="term" value="F:glycosyltransferase activity"/>
    <property type="evidence" value="ECO:0007669"/>
    <property type="project" value="UniProtKB-KW"/>
</dbReference>
<dbReference type="GO" id="GO:0008360">
    <property type="term" value="P:regulation of cell shape"/>
    <property type="evidence" value="ECO:0007669"/>
    <property type="project" value="UniProtKB-UniRule"/>
</dbReference>
<dbReference type="UniPathway" id="UPA00219"/>
<evidence type="ECO:0000256" key="4">
    <source>
        <dbReference type="ARBA" id="ARBA00022679"/>
    </source>
</evidence>
<keyword evidence="7 9" id="KW-0573">Peptidoglycan synthesis</keyword>
<feature type="active site" description="Nucleophile" evidence="9">
    <location>
        <position position="131"/>
    </location>
</feature>
<dbReference type="InterPro" id="IPR036366">
    <property type="entry name" value="PGBDSf"/>
</dbReference>
<dbReference type="PANTHER" id="PTHR30582:SF24">
    <property type="entry name" value="L,D-TRANSPEPTIDASE ERFK_SRFK-RELATED"/>
    <property type="match status" value="1"/>
</dbReference>
<dbReference type="GO" id="GO:0071555">
    <property type="term" value="P:cell wall organization"/>
    <property type="evidence" value="ECO:0007669"/>
    <property type="project" value="UniProtKB-UniRule"/>
</dbReference>
<dbReference type="SUPFAM" id="SSF47090">
    <property type="entry name" value="PGBD-like"/>
    <property type="match status" value="1"/>
</dbReference>
<dbReference type="PROSITE" id="PS52029">
    <property type="entry name" value="LD_TPASE"/>
    <property type="match status" value="1"/>
</dbReference>
<dbReference type="Pfam" id="PF03734">
    <property type="entry name" value="YkuD"/>
    <property type="match status" value="1"/>
</dbReference>
<keyword evidence="10" id="KW-1133">Transmembrane helix</keyword>
<comment type="pathway">
    <text evidence="1 9">Cell wall biogenesis; peptidoglycan biosynthesis.</text>
</comment>
<dbReference type="InterPro" id="IPR050979">
    <property type="entry name" value="LD-transpeptidase"/>
</dbReference>
<keyword evidence="10" id="KW-0812">Transmembrane</keyword>
<dbReference type="MEROPS" id="C82.003"/>
<evidence type="ECO:0000256" key="5">
    <source>
        <dbReference type="ARBA" id="ARBA00022801"/>
    </source>
</evidence>
<keyword evidence="4" id="KW-0808">Transferase</keyword>
<evidence type="ECO:0000256" key="2">
    <source>
        <dbReference type="ARBA" id="ARBA00005992"/>
    </source>
</evidence>
<keyword evidence="13" id="KW-1185">Reference proteome</keyword>
<dbReference type="GO" id="GO:0071972">
    <property type="term" value="F:peptidoglycan L,D-transpeptidase activity"/>
    <property type="evidence" value="ECO:0007669"/>
    <property type="project" value="TreeGrafter"/>
</dbReference>
<dbReference type="eggNOG" id="COG3409">
    <property type="taxonomic scope" value="Bacteria"/>
</dbReference>
<dbReference type="KEGG" id="cce:Ccel_1784"/>
<dbReference type="Gene3D" id="2.40.440.10">
    <property type="entry name" value="L,D-transpeptidase catalytic domain-like"/>
    <property type="match status" value="1"/>
</dbReference>
<dbReference type="RefSeq" id="WP_015925249.1">
    <property type="nucleotide sequence ID" value="NC_011898.1"/>
</dbReference>
<dbReference type="CDD" id="cd16913">
    <property type="entry name" value="YkuD_like"/>
    <property type="match status" value="1"/>
</dbReference>
<protein>
    <submittedName>
        <fullName evidence="12">ErfK/YbiS/YcfS/YnhG family protein</fullName>
    </submittedName>
</protein>
<dbReference type="STRING" id="394503.Ccel_1784"/>
<evidence type="ECO:0000256" key="9">
    <source>
        <dbReference type="PROSITE-ProRule" id="PRU01373"/>
    </source>
</evidence>
<proteinExistence type="inferred from homology"/>
<dbReference type="eggNOG" id="COG1376">
    <property type="taxonomic scope" value="Bacteria"/>
</dbReference>
<evidence type="ECO:0000259" key="11">
    <source>
        <dbReference type="PROSITE" id="PS52029"/>
    </source>
</evidence>
<dbReference type="InterPro" id="IPR036365">
    <property type="entry name" value="PGBD-like_sf"/>
</dbReference>
<dbReference type="EMBL" id="CP001348">
    <property type="protein sequence ID" value="ACL76134.1"/>
    <property type="molecule type" value="Genomic_DNA"/>
</dbReference>
<name>B8I2Z1_RUMCH</name>
<evidence type="ECO:0000256" key="3">
    <source>
        <dbReference type="ARBA" id="ARBA00022676"/>
    </source>
</evidence>
<dbReference type="Proteomes" id="UP000001349">
    <property type="component" value="Chromosome"/>
</dbReference>
<dbReference type="GO" id="GO:0005576">
    <property type="term" value="C:extracellular region"/>
    <property type="evidence" value="ECO:0007669"/>
    <property type="project" value="TreeGrafter"/>
</dbReference>
<evidence type="ECO:0000256" key="1">
    <source>
        <dbReference type="ARBA" id="ARBA00004752"/>
    </source>
</evidence>
<dbReference type="GO" id="GO:0018104">
    <property type="term" value="P:peptidoglycan-protein cross-linking"/>
    <property type="evidence" value="ECO:0007669"/>
    <property type="project" value="TreeGrafter"/>
</dbReference>